<organism evidence="1 2">
    <name type="scientific">Agrobacterium tumefaciens</name>
    <dbReference type="NCBI Taxonomy" id="358"/>
    <lineage>
        <taxon>Bacteria</taxon>
        <taxon>Pseudomonadati</taxon>
        <taxon>Pseudomonadota</taxon>
        <taxon>Alphaproteobacteria</taxon>
        <taxon>Hyphomicrobiales</taxon>
        <taxon>Rhizobiaceae</taxon>
        <taxon>Rhizobium/Agrobacterium group</taxon>
        <taxon>Agrobacterium</taxon>
        <taxon>Agrobacterium tumefaciens complex</taxon>
    </lineage>
</organism>
<gene>
    <name evidence="1" type="ORF">G6M46_16500</name>
</gene>
<proteinExistence type="predicted"/>
<accession>A0AA44F6M8</accession>
<sequence>MNSTILTGEKALTLIESQLAQHAGGILEMLARFEPEAAVRSWFETIRAIEELINLPGEIDDEVLASAMFSLNLEIGNFDPRRLKFVLHYLGYHYGGEFAQRQTRLLLQLSAMQHSFAMQGHTSAAIGLSTIGHAIGYLQSRRRHLVSLLHIIPQACKGTVLMTNVDALTWMLPQAEISGTTITGLLQQRAMSELHEDFTLYIEPHGFVASHQYHTVDGMFLEAERVPIMDVASAVQPVEIEPVPSDRIFSAAELRNQIALMEAAFAEFKLVDTPFAGLAAVVRELSRHVEDDFWVTVSPAELNALEDKHGVSLPHRLLLTASGATFVAVLNSYAAFVPSGGALRGSVTSLSRFLYNFKNICLYSKRRFQIRSGFIFEQRIKDELTQQGFIVHPIKRIARKEFDVVATRGGVIFNIQCKNNLVDPSWIDLDPARFIRTNRTLERYYERAITKERLREGLLKDHLGIDRVEPFVITRFPIVTNNPRIVSLARIHDFSIKVDVVLIDEPAA</sequence>
<name>A0AA44F6M8_AGRTU</name>
<dbReference type="GO" id="GO:0003676">
    <property type="term" value="F:nucleic acid binding"/>
    <property type="evidence" value="ECO:0007669"/>
    <property type="project" value="InterPro"/>
</dbReference>
<dbReference type="AlphaFoldDB" id="A0AA44F6M8"/>
<reference evidence="1" key="1">
    <citation type="journal article" date="2020" name="Science">
        <title>Unexpected conservation and global transmission of agrobacterial virulence plasmids.</title>
        <authorList>
            <person name="Weisberg A.J."/>
            <person name="Davis E.W. 2nd"/>
            <person name="Tabima J."/>
            <person name="Belcher M.S."/>
            <person name="Miller M."/>
            <person name="Kuo C.H."/>
            <person name="Loper J.E."/>
            <person name="Grunwald N.J."/>
            <person name="Putnam M.L."/>
            <person name="Chang J.H."/>
        </authorList>
    </citation>
    <scope>NUCLEOTIDE SEQUENCE</scope>
    <source>
        <strain evidence="1">17-1853-1a</strain>
    </source>
</reference>
<evidence type="ECO:0000313" key="2">
    <source>
        <dbReference type="Proteomes" id="UP000702952"/>
    </source>
</evidence>
<dbReference type="Proteomes" id="UP000702952">
    <property type="component" value="Unassembled WGS sequence"/>
</dbReference>
<dbReference type="EMBL" id="JAAMAY010000027">
    <property type="protein sequence ID" value="NTC29735.1"/>
    <property type="molecule type" value="Genomic_DNA"/>
</dbReference>
<dbReference type="SUPFAM" id="SSF52980">
    <property type="entry name" value="Restriction endonuclease-like"/>
    <property type="match status" value="1"/>
</dbReference>
<protein>
    <submittedName>
        <fullName evidence="1">Uncharacterized protein</fullName>
    </submittedName>
</protein>
<dbReference type="Gene3D" id="3.40.1350.10">
    <property type="match status" value="1"/>
</dbReference>
<dbReference type="InterPro" id="IPR011856">
    <property type="entry name" value="tRNA_endonuc-like_dom_sf"/>
</dbReference>
<dbReference type="InterPro" id="IPR011335">
    <property type="entry name" value="Restrct_endonuc-II-like"/>
</dbReference>
<evidence type="ECO:0000313" key="1">
    <source>
        <dbReference type="EMBL" id="NTC29735.1"/>
    </source>
</evidence>
<dbReference type="RefSeq" id="WP_174018864.1">
    <property type="nucleotide sequence ID" value="NZ_JAAMAW010000021.1"/>
</dbReference>
<comment type="caution">
    <text evidence="1">The sequence shown here is derived from an EMBL/GenBank/DDBJ whole genome shotgun (WGS) entry which is preliminary data.</text>
</comment>